<dbReference type="Proteomes" id="UP000051952">
    <property type="component" value="Unassembled WGS sequence"/>
</dbReference>
<keyword evidence="2" id="KW-1185">Reference proteome</keyword>
<gene>
    <name evidence="1" type="ORF">BSAL_37335</name>
</gene>
<dbReference type="VEuPathDB" id="TriTrypDB:BSAL_37335"/>
<accession>A0A0S4JQB5</accession>
<protein>
    <submittedName>
        <fullName evidence="1">Uncharacterized protein</fullName>
    </submittedName>
</protein>
<evidence type="ECO:0000313" key="1">
    <source>
        <dbReference type="EMBL" id="CUG92445.1"/>
    </source>
</evidence>
<proteinExistence type="predicted"/>
<name>A0A0S4JQB5_BODSA</name>
<dbReference type="AlphaFoldDB" id="A0A0S4JQB5"/>
<dbReference type="EMBL" id="CYKH01002042">
    <property type="protein sequence ID" value="CUG92445.1"/>
    <property type="molecule type" value="Genomic_DNA"/>
</dbReference>
<evidence type="ECO:0000313" key="2">
    <source>
        <dbReference type="Proteomes" id="UP000051952"/>
    </source>
</evidence>
<sequence length="286" mass="32164">MEDCDAHEETIAGLRTSLELRDAEIARLQEMVHSVQADRPVVAPQYTQHVHPLWPNSSAFVEHCALMIDAQSLSYDAMISSVLELQRTSMMVSLEQEALLRGNQIEEMESEVFQTIVRELHNTVAQHRTARESYRMLCRHAMEAFAHVNATNSLRSKGTVVVEEDAAWSALCEKWSTCRADGDAPITLEEMSNFDPMFWDCCLEEAQQVMKSVPLLSEDDAVLRDVCAVVDLPELLQAVRSSTSPAEAIELWSRMVVNPLRDAIVGNVSFTQLSNNIYEALETLRP</sequence>
<organism evidence="1 2">
    <name type="scientific">Bodo saltans</name>
    <name type="common">Flagellated protozoan</name>
    <dbReference type="NCBI Taxonomy" id="75058"/>
    <lineage>
        <taxon>Eukaryota</taxon>
        <taxon>Discoba</taxon>
        <taxon>Euglenozoa</taxon>
        <taxon>Kinetoplastea</taxon>
        <taxon>Metakinetoplastina</taxon>
        <taxon>Eubodonida</taxon>
        <taxon>Bodonidae</taxon>
        <taxon>Bodo</taxon>
    </lineage>
</organism>
<reference evidence="2" key="1">
    <citation type="submission" date="2015-09" db="EMBL/GenBank/DDBJ databases">
        <authorList>
            <consortium name="Pathogen Informatics"/>
        </authorList>
    </citation>
    <scope>NUCLEOTIDE SEQUENCE [LARGE SCALE GENOMIC DNA]</scope>
    <source>
        <strain evidence="2">Lake Konstanz</strain>
    </source>
</reference>